<proteinExistence type="inferred from homology"/>
<comment type="catalytic activity">
    <reaction evidence="15">
        <text>L-tyrosyl-[protein] + ATP = O-phospho-L-tyrosyl-[protein] + ADP + H(+)</text>
        <dbReference type="Rhea" id="RHEA:10596"/>
        <dbReference type="Rhea" id="RHEA-COMP:10136"/>
        <dbReference type="Rhea" id="RHEA-COMP:20101"/>
        <dbReference type="ChEBI" id="CHEBI:15378"/>
        <dbReference type="ChEBI" id="CHEBI:30616"/>
        <dbReference type="ChEBI" id="CHEBI:46858"/>
        <dbReference type="ChEBI" id="CHEBI:61978"/>
        <dbReference type="ChEBI" id="CHEBI:456216"/>
        <dbReference type="EC" id="2.7.10.2"/>
    </reaction>
</comment>
<evidence type="ECO:0000256" key="12">
    <source>
        <dbReference type="ARBA" id="ARBA00022989"/>
    </source>
</evidence>
<evidence type="ECO:0000256" key="10">
    <source>
        <dbReference type="ARBA" id="ARBA00022777"/>
    </source>
</evidence>
<reference evidence="21 22" key="1">
    <citation type="submission" date="2016-11" db="EMBL/GenBank/DDBJ databases">
        <authorList>
            <person name="Jaros S."/>
            <person name="Januszkiewicz K."/>
            <person name="Wedrychowicz H."/>
        </authorList>
    </citation>
    <scope>NUCLEOTIDE SEQUENCE [LARGE SCALE GENOMIC DNA]</scope>
    <source>
        <strain evidence="21 22">DSM 9705</strain>
    </source>
</reference>
<dbReference type="AlphaFoldDB" id="A0A1M5YLF4"/>
<dbReference type="CDD" id="cd05387">
    <property type="entry name" value="BY-kinase"/>
    <property type="match status" value="1"/>
</dbReference>
<evidence type="ECO:0000256" key="1">
    <source>
        <dbReference type="ARBA" id="ARBA00004429"/>
    </source>
</evidence>
<comment type="similarity">
    <text evidence="3">Belongs to the etk/wzc family.</text>
</comment>
<dbReference type="PANTHER" id="PTHR32309:SF13">
    <property type="entry name" value="FERRIC ENTEROBACTIN TRANSPORT PROTEIN FEPE"/>
    <property type="match status" value="1"/>
</dbReference>
<feature type="coiled-coil region" evidence="16">
    <location>
        <begin position="232"/>
        <end position="406"/>
    </location>
</feature>
<dbReference type="InterPro" id="IPR005702">
    <property type="entry name" value="Wzc-like_C"/>
</dbReference>
<evidence type="ECO:0000256" key="14">
    <source>
        <dbReference type="ARBA" id="ARBA00023137"/>
    </source>
</evidence>
<evidence type="ECO:0000313" key="21">
    <source>
        <dbReference type="EMBL" id="SHI12759.1"/>
    </source>
</evidence>
<dbReference type="Pfam" id="PF13807">
    <property type="entry name" value="GNVR"/>
    <property type="match status" value="1"/>
</dbReference>
<evidence type="ECO:0000256" key="5">
    <source>
        <dbReference type="ARBA" id="ARBA00022475"/>
    </source>
</evidence>
<evidence type="ECO:0000313" key="22">
    <source>
        <dbReference type="Proteomes" id="UP000184139"/>
    </source>
</evidence>
<evidence type="ECO:0000256" key="13">
    <source>
        <dbReference type="ARBA" id="ARBA00023136"/>
    </source>
</evidence>
<evidence type="ECO:0000259" key="20">
    <source>
        <dbReference type="Pfam" id="PF13807"/>
    </source>
</evidence>
<feature type="domain" description="Polysaccharide chain length determinant N-terminal" evidence="18">
    <location>
        <begin position="16"/>
        <end position="104"/>
    </location>
</feature>
<dbReference type="Pfam" id="PF02706">
    <property type="entry name" value="Wzz"/>
    <property type="match status" value="1"/>
</dbReference>
<dbReference type="SUPFAM" id="SSF52540">
    <property type="entry name" value="P-loop containing nucleoside triphosphate hydrolases"/>
    <property type="match status" value="1"/>
</dbReference>
<keyword evidence="7" id="KW-0808">Transferase</keyword>
<evidence type="ECO:0000256" key="7">
    <source>
        <dbReference type="ARBA" id="ARBA00022679"/>
    </source>
</evidence>
<dbReference type="InterPro" id="IPR003856">
    <property type="entry name" value="LPS_length_determ_N"/>
</dbReference>
<keyword evidence="14" id="KW-0829">Tyrosine-protein kinase</keyword>
<feature type="transmembrane region" description="Helical" evidence="17">
    <location>
        <begin position="30"/>
        <end position="49"/>
    </location>
</feature>
<protein>
    <recommendedName>
        <fullName evidence="4">non-specific protein-tyrosine kinase</fullName>
        <ecNumber evidence="4">2.7.10.2</ecNumber>
    </recommendedName>
</protein>
<dbReference type="GO" id="GO:0005524">
    <property type="term" value="F:ATP binding"/>
    <property type="evidence" value="ECO:0007669"/>
    <property type="project" value="UniProtKB-KW"/>
</dbReference>
<evidence type="ECO:0000259" key="19">
    <source>
        <dbReference type="Pfam" id="PF13614"/>
    </source>
</evidence>
<keyword evidence="6" id="KW-0997">Cell inner membrane</keyword>
<dbReference type="EC" id="2.7.10.2" evidence="4"/>
<dbReference type="InterPro" id="IPR032807">
    <property type="entry name" value="GNVR"/>
</dbReference>
<evidence type="ECO:0000256" key="9">
    <source>
        <dbReference type="ARBA" id="ARBA00022741"/>
    </source>
</evidence>
<dbReference type="InterPro" id="IPR027417">
    <property type="entry name" value="P-loop_NTPase"/>
</dbReference>
<dbReference type="OrthoDB" id="9812433at2"/>
<keyword evidence="11" id="KW-0067">ATP-binding</keyword>
<dbReference type="Proteomes" id="UP000184139">
    <property type="component" value="Unassembled WGS sequence"/>
</dbReference>
<dbReference type="EMBL" id="FQXS01000042">
    <property type="protein sequence ID" value="SHI12759.1"/>
    <property type="molecule type" value="Genomic_DNA"/>
</dbReference>
<keyword evidence="22" id="KW-1185">Reference proteome</keyword>
<evidence type="ECO:0000256" key="2">
    <source>
        <dbReference type="ARBA" id="ARBA00007316"/>
    </source>
</evidence>
<keyword evidence="16" id="KW-0175">Coiled coil</keyword>
<dbReference type="Gene3D" id="3.40.50.300">
    <property type="entry name" value="P-loop containing nucleotide triphosphate hydrolases"/>
    <property type="match status" value="1"/>
</dbReference>
<evidence type="ECO:0000256" key="6">
    <source>
        <dbReference type="ARBA" id="ARBA00022519"/>
    </source>
</evidence>
<evidence type="ECO:0000259" key="18">
    <source>
        <dbReference type="Pfam" id="PF02706"/>
    </source>
</evidence>
<comment type="subcellular location">
    <subcellularLocation>
        <location evidence="1">Cell inner membrane</location>
        <topology evidence="1">Multi-pass membrane protein</topology>
    </subcellularLocation>
</comment>
<dbReference type="InterPro" id="IPR025669">
    <property type="entry name" value="AAA_dom"/>
</dbReference>
<keyword evidence="13 17" id="KW-0472">Membrane</keyword>
<name>A0A1M5YLF4_9BACT</name>
<evidence type="ECO:0000256" key="3">
    <source>
        <dbReference type="ARBA" id="ARBA00008883"/>
    </source>
</evidence>
<comment type="similarity">
    <text evidence="2">Belongs to the CpsD/CapB family.</text>
</comment>
<dbReference type="RefSeq" id="WP_073379150.1">
    <property type="nucleotide sequence ID" value="NZ_FQXS01000042.1"/>
</dbReference>
<evidence type="ECO:0000256" key="16">
    <source>
        <dbReference type="SAM" id="Coils"/>
    </source>
</evidence>
<dbReference type="PANTHER" id="PTHR32309">
    <property type="entry name" value="TYROSINE-PROTEIN KINASE"/>
    <property type="match status" value="1"/>
</dbReference>
<dbReference type="STRING" id="1121409.SAMN02745124_04176"/>
<keyword evidence="8 17" id="KW-0812">Transmembrane</keyword>
<dbReference type="GO" id="GO:0004715">
    <property type="term" value="F:non-membrane spanning protein tyrosine kinase activity"/>
    <property type="evidence" value="ECO:0007669"/>
    <property type="project" value="UniProtKB-EC"/>
</dbReference>
<keyword evidence="12 17" id="KW-1133">Transmembrane helix</keyword>
<evidence type="ECO:0000256" key="8">
    <source>
        <dbReference type="ARBA" id="ARBA00022692"/>
    </source>
</evidence>
<evidence type="ECO:0000256" key="17">
    <source>
        <dbReference type="SAM" id="Phobius"/>
    </source>
</evidence>
<feature type="domain" description="AAA" evidence="19">
    <location>
        <begin position="554"/>
        <end position="694"/>
    </location>
</feature>
<dbReference type="NCBIfam" id="TIGR01007">
    <property type="entry name" value="eps_fam"/>
    <property type="match status" value="1"/>
</dbReference>
<keyword evidence="5" id="KW-1003">Cell membrane</keyword>
<evidence type="ECO:0000256" key="15">
    <source>
        <dbReference type="ARBA" id="ARBA00051245"/>
    </source>
</evidence>
<feature type="domain" description="Tyrosine-protein kinase G-rich" evidence="20">
    <location>
        <begin position="413"/>
        <end position="483"/>
    </location>
</feature>
<sequence length="743" mass="83206">MSEHIQQQIETDDEQEIHLRDYLQVIRKRANIIVTVLVLAVLISIIRAYTAVPLYSASTDVLIERNYGTRGLDQDYYRYEPEFLDTQAQIITSVNVGRRVVKELDLTGRYRSLIMPEQKAVEPSLLSRLKKTVRGWFSGVVSFFSSAENATTTANDMLVQSMAGMEPLSEEDQFARMISGGLFVSPVPDTKIVSISYSHENPVIAKLVTNAVVKAYMDEMLEIKLASTSYSLQWMSSKAEQEREKLERAERALQQYMRDNDLVTVENSLSVTPEKLNEFSSQLSRAESERKDLESLLKQIREAGTDTDKLETIPVFAENKVLKDLREKVYKARQSITELSKKFGPKHPTMIKANEELSNLQKERRFEVQRIVSSTENAYELADSKARNLEELIAETKTEMLDMNEKFIQYSILKREVDSSRVLYDTLQTSIKKEGVTDQSQSVNIWVVREADLPIAPSSPNKRRSLLIGLALGLFGGIGLAFLVEYLDNTIKSETELERRYGIPVLGSVVHLGKAKENIESYIIQQPLSPLAESYRLVRSSLLLSSAEKPPGVILVTSMMQGEGKTVTSVNLARILAQGGKKVLIVDCDLRRPRMHTIFALRNESGLSSFLSGNSDKAIIGAIPGENIALLTSGPKPPNPAELLASKKMEELLDLVRQRFDFVLLDSPPVQTVTDSLALSRVADGTIVVVRFGKTTYDMLNGGIKKLTDVRGHILGFVLNGLKTRDARGYYYGYSSSYASDEA</sequence>
<dbReference type="FunFam" id="3.40.50.300:FF:000527">
    <property type="entry name" value="Tyrosine-protein kinase etk"/>
    <property type="match status" value="1"/>
</dbReference>
<keyword evidence="9" id="KW-0547">Nucleotide-binding</keyword>
<gene>
    <name evidence="21" type="ORF">SAMN02745124_04176</name>
</gene>
<dbReference type="Pfam" id="PF13614">
    <property type="entry name" value="AAA_31"/>
    <property type="match status" value="1"/>
</dbReference>
<dbReference type="GO" id="GO:0005886">
    <property type="term" value="C:plasma membrane"/>
    <property type="evidence" value="ECO:0007669"/>
    <property type="project" value="UniProtKB-SubCell"/>
</dbReference>
<dbReference type="GO" id="GO:0042802">
    <property type="term" value="F:identical protein binding"/>
    <property type="evidence" value="ECO:0007669"/>
    <property type="project" value="UniProtKB-ARBA"/>
</dbReference>
<evidence type="ECO:0000256" key="11">
    <source>
        <dbReference type="ARBA" id="ARBA00022840"/>
    </source>
</evidence>
<accession>A0A1M5YLF4</accession>
<evidence type="ECO:0000256" key="4">
    <source>
        <dbReference type="ARBA" id="ARBA00011903"/>
    </source>
</evidence>
<dbReference type="InterPro" id="IPR050445">
    <property type="entry name" value="Bact_polysacc_biosynth/exp"/>
</dbReference>
<organism evidence="21 22">
    <name type="scientific">Desulfofustis glycolicus DSM 9705</name>
    <dbReference type="NCBI Taxonomy" id="1121409"/>
    <lineage>
        <taxon>Bacteria</taxon>
        <taxon>Pseudomonadati</taxon>
        <taxon>Thermodesulfobacteriota</taxon>
        <taxon>Desulfobulbia</taxon>
        <taxon>Desulfobulbales</taxon>
        <taxon>Desulfocapsaceae</taxon>
        <taxon>Desulfofustis</taxon>
    </lineage>
</organism>
<keyword evidence="10" id="KW-0418">Kinase</keyword>